<proteinExistence type="predicted"/>
<organism evidence="2 3">
    <name type="scientific">Paracoccus fistulariae</name>
    <dbReference type="NCBI Taxonomy" id="658446"/>
    <lineage>
        <taxon>Bacteria</taxon>
        <taxon>Pseudomonadati</taxon>
        <taxon>Pseudomonadota</taxon>
        <taxon>Alphaproteobacteria</taxon>
        <taxon>Rhodobacterales</taxon>
        <taxon>Paracoccaceae</taxon>
        <taxon>Paracoccus</taxon>
    </lineage>
</organism>
<dbReference type="InterPro" id="IPR012334">
    <property type="entry name" value="Pectin_lyas_fold"/>
</dbReference>
<gene>
    <name evidence="2" type="ORF">JHX87_01840</name>
</gene>
<accession>A0ABY7SM96</accession>
<evidence type="ECO:0000313" key="3">
    <source>
        <dbReference type="Proteomes" id="UP001219349"/>
    </source>
</evidence>
<dbReference type="InterPro" id="IPR011050">
    <property type="entry name" value="Pectin_lyase_fold/virulence"/>
</dbReference>
<dbReference type="Proteomes" id="UP001219349">
    <property type="component" value="Chromosome"/>
</dbReference>
<name>A0ABY7SM96_9RHOB</name>
<dbReference type="InterPro" id="IPR024535">
    <property type="entry name" value="RHGA/B-epi-like_pectate_lyase"/>
</dbReference>
<sequence>MNIAITNGLLLMPPAFRAGLGVWSRSNGTPGSANWANTDNAALVPADQDFGTCLEILKQSTTTSLRFMGETPMIPGVYLRVSARVKIVAGALCSVRIAGWAGDGSRNHVGGLVEEGATTALTTYGEVVEVSAIVGVGARNGVDMSWGTSPIYGHFGLDLIGSNGGAIRIESIRIEDITSAFIPSLIDWVDVRDYGARGDGSSNDRSAFIAADQAANGGSILVPEGEFFISGDISINSPIRFKGKIRTPVSTRVALMNSFDFPTYADAFGDETEGLKKALQALFGYTDHVTLDLAGRRVDLTEPLDFGSFAPDLKSFSNRRTIRNGAILAVPGQAWETGRWTSNASYDPADELKLKNVANVAAIEIGSRVIGTGVGREVYVNGKDVRNKTLSLSQPLYGGAGTRSYSFERYRYMFDFSGVEAVSRFNFVDLDLNCEGVSSGIMLPPAGESFSIRDCYVKGPKDRGITSIGRACQGMLIDRCDFLSNELQTPAQHRTTIGINVNANDVKVRDNRFVRFAHFLVAHGGGHIISGNHWFQGDGSGDGLRYAGLVLTLSNVQTTISANYIDNASIEWTNEHDAYPDFSGKEFTFGGLTLTGNTCLCSNTKPWFTWLTVKPYGSGHYIQGLSVIGNVFKALYGEVDRIERVDTSIADLDYGNMRNIQFEGNLFNGIVNYVANPLMVQHRQNTASNTWTIDATAGLPFQGWARTVQSVVFETPVTTGNGTRSDAYPFVETEGGGDNRQIRLKWRHAVKGSVSVYARMDRPL</sequence>
<reference evidence="2 3" key="1">
    <citation type="submission" date="2021-01" db="EMBL/GenBank/DDBJ databases">
        <title>Biogeographic distribution of Paracoccus.</title>
        <authorList>
            <person name="Hollensteiner J."/>
            <person name="Leineberger J."/>
            <person name="Brinkhoff T."/>
            <person name="Daniel R."/>
        </authorList>
    </citation>
    <scope>NUCLEOTIDE SEQUENCE [LARGE SCALE GENOMIC DNA]</scope>
    <source>
        <strain evidence="2 3">KCTC 22803</strain>
    </source>
</reference>
<protein>
    <submittedName>
        <fullName evidence="2">Right-handed parallel beta-helix repeat-containing protein</fullName>
    </submittedName>
</protein>
<dbReference type="Pfam" id="PF12708">
    <property type="entry name" value="Pect-lyase_RHGA_epim"/>
    <property type="match status" value="1"/>
</dbReference>
<dbReference type="EMBL" id="CP067136">
    <property type="protein sequence ID" value="WCR07617.1"/>
    <property type="molecule type" value="Genomic_DNA"/>
</dbReference>
<dbReference type="RefSeq" id="WP_271884737.1">
    <property type="nucleotide sequence ID" value="NZ_CP067136.1"/>
</dbReference>
<feature type="domain" description="Rhamnogalacturonase A/B/Epimerase-like pectate lyase" evidence="1">
    <location>
        <begin position="188"/>
        <end position="247"/>
    </location>
</feature>
<dbReference type="Gene3D" id="2.160.20.10">
    <property type="entry name" value="Single-stranded right-handed beta-helix, Pectin lyase-like"/>
    <property type="match status" value="1"/>
</dbReference>
<keyword evidence="3" id="KW-1185">Reference proteome</keyword>
<evidence type="ECO:0000313" key="2">
    <source>
        <dbReference type="EMBL" id="WCR07617.1"/>
    </source>
</evidence>
<dbReference type="SUPFAM" id="SSF51126">
    <property type="entry name" value="Pectin lyase-like"/>
    <property type="match status" value="1"/>
</dbReference>
<evidence type="ECO:0000259" key="1">
    <source>
        <dbReference type="Pfam" id="PF12708"/>
    </source>
</evidence>